<evidence type="ECO:0000256" key="2">
    <source>
        <dbReference type="SAM" id="SignalP"/>
    </source>
</evidence>
<dbReference type="EMBL" id="QTJU01000012">
    <property type="protein sequence ID" value="RFM26033.1"/>
    <property type="molecule type" value="Genomic_DNA"/>
</dbReference>
<organism evidence="3 4">
    <name type="scientific">Deminuibacter soli</name>
    <dbReference type="NCBI Taxonomy" id="2291815"/>
    <lineage>
        <taxon>Bacteria</taxon>
        <taxon>Pseudomonadati</taxon>
        <taxon>Bacteroidota</taxon>
        <taxon>Chitinophagia</taxon>
        <taxon>Chitinophagales</taxon>
        <taxon>Chitinophagaceae</taxon>
        <taxon>Deminuibacter</taxon>
    </lineage>
</organism>
<evidence type="ECO:0000313" key="4">
    <source>
        <dbReference type="Proteomes" id="UP000261284"/>
    </source>
</evidence>
<keyword evidence="2" id="KW-0732">Signal</keyword>
<reference evidence="3 4" key="1">
    <citation type="submission" date="2018-08" db="EMBL/GenBank/DDBJ databases">
        <title>Chitinophagaceae sp. K23C18032701, a novel bacterium isolated from forest soil.</title>
        <authorList>
            <person name="Wang C."/>
        </authorList>
    </citation>
    <scope>NUCLEOTIDE SEQUENCE [LARGE SCALE GENOMIC DNA]</scope>
    <source>
        <strain evidence="3 4">K23C18032701</strain>
    </source>
</reference>
<comment type="caution">
    <text evidence="3">The sequence shown here is derived from an EMBL/GenBank/DDBJ whole genome shotgun (WGS) entry which is preliminary data.</text>
</comment>
<dbReference type="RefSeq" id="WP_116849483.1">
    <property type="nucleotide sequence ID" value="NZ_QTJU01000012.1"/>
</dbReference>
<accession>A0A3E1NDH1</accession>
<evidence type="ECO:0000313" key="3">
    <source>
        <dbReference type="EMBL" id="RFM26033.1"/>
    </source>
</evidence>
<gene>
    <name evidence="3" type="ORF">DXN05_22175</name>
</gene>
<evidence type="ECO:0000256" key="1">
    <source>
        <dbReference type="SAM" id="MobiDB-lite"/>
    </source>
</evidence>
<protein>
    <recommendedName>
        <fullName evidence="5">Periplasmic heavy metal sensor</fullName>
    </recommendedName>
</protein>
<feature type="region of interest" description="Disordered" evidence="1">
    <location>
        <begin position="110"/>
        <end position="135"/>
    </location>
</feature>
<feature type="chain" id="PRO_5017787968" description="Periplasmic heavy metal sensor" evidence="2">
    <location>
        <begin position="22"/>
        <end position="135"/>
    </location>
</feature>
<dbReference type="Proteomes" id="UP000261284">
    <property type="component" value="Unassembled WGS sequence"/>
</dbReference>
<sequence>MKKIIACLVMVLSLTALHSYAQDGGGDRAARMQQMKEMQKQRLKDSLQIDDAKAEQVVNIQFESMQQQRTIWQDQSISADDKKSKMADLSAKTKDKLKTILTDDQITKLEAMQRNRMRQGGPGGRGGRGGDNGNN</sequence>
<proteinExistence type="predicted"/>
<keyword evidence="4" id="KW-1185">Reference proteome</keyword>
<name>A0A3E1NDH1_9BACT</name>
<feature type="compositionally biased region" description="Gly residues" evidence="1">
    <location>
        <begin position="120"/>
        <end position="135"/>
    </location>
</feature>
<feature type="signal peptide" evidence="2">
    <location>
        <begin position="1"/>
        <end position="21"/>
    </location>
</feature>
<dbReference type="AlphaFoldDB" id="A0A3E1NDH1"/>
<evidence type="ECO:0008006" key="5">
    <source>
        <dbReference type="Google" id="ProtNLM"/>
    </source>
</evidence>